<feature type="transmembrane region" description="Helical" evidence="1">
    <location>
        <begin position="155"/>
        <end position="175"/>
    </location>
</feature>
<dbReference type="EMBL" id="SJPN01000004">
    <property type="protein sequence ID" value="TWU02396.1"/>
    <property type="molecule type" value="Genomic_DNA"/>
</dbReference>
<evidence type="ECO:0000313" key="3">
    <source>
        <dbReference type="Proteomes" id="UP000320176"/>
    </source>
</evidence>
<feature type="transmembrane region" description="Helical" evidence="1">
    <location>
        <begin position="227"/>
        <end position="249"/>
    </location>
</feature>
<protein>
    <submittedName>
        <fullName evidence="2">Uncharacterized protein</fullName>
    </submittedName>
</protein>
<feature type="transmembrane region" description="Helical" evidence="1">
    <location>
        <begin position="90"/>
        <end position="116"/>
    </location>
</feature>
<feature type="transmembrane region" description="Helical" evidence="1">
    <location>
        <begin position="195"/>
        <end position="215"/>
    </location>
</feature>
<keyword evidence="3" id="KW-1185">Reference proteome</keyword>
<keyword evidence="1" id="KW-1133">Transmembrane helix</keyword>
<evidence type="ECO:0000256" key="1">
    <source>
        <dbReference type="SAM" id="Phobius"/>
    </source>
</evidence>
<gene>
    <name evidence="2" type="ORF">Pla52n_34460</name>
</gene>
<dbReference type="AlphaFoldDB" id="A0A5C6ATK1"/>
<feature type="transmembrane region" description="Helical" evidence="1">
    <location>
        <begin position="128"/>
        <end position="149"/>
    </location>
</feature>
<keyword evidence="1" id="KW-0472">Membrane</keyword>
<comment type="caution">
    <text evidence="2">The sequence shown here is derived from an EMBL/GenBank/DDBJ whole genome shotgun (WGS) entry which is preliminary data.</text>
</comment>
<feature type="transmembrane region" description="Helical" evidence="1">
    <location>
        <begin position="256"/>
        <end position="279"/>
    </location>
</feature>
<keyword evidence="1" id="KW-0812">Transmembrane</keyword>
<feature type="transmembrane region" description="Helical" evidence="1">
    <location>
        <begin position="54"/>
        <end position="78"/>
    </location>
</feature>
<name>A0A5C6ATK1_9BACT</name>
<organism evidence="2 3">
    <name type="scientific">Stieleria varia</name>
    <dbReference type="NCBI Taxonomy" id="2528005"/>
    <lineage>
        <taxon>Bacteria</taxon>
        <taxon>Pseudomonadati</taxon>
        <taxon>Planctomycetota</taxon>
        <taxon>Planctomycetia</taxon>
        <taxon>Pirellulales</taxon>
        <taxon>Pirellulaceae</taxon>
        <taxon>Stieleria</taxon>
    </lineage>
</organism>
<reference evidence="2 3" key="1">
    <citation type="submission" date="2019-02" db="EMBL/GenBank/DDBJ databases">
        <title>Deep-cultivation of Planctomycetes and their phenomic and genomic characterization uncovers novel biology.</title>
        <authorList>
            <person name="Wiegand S."/>
            <person name="Jogler M."/>
            <person name="Boedeker C."/>
            <person name="Pinto D."/>
            <person name="Vollmers J."/>
            <person name="Rivas-Marin E."/>
            <person name="Kohn T."/>
            <person name="Peeters S.H."/>
            <person name="Heuer A."/>
            <person name="Rast P."/>
            <person name="Oberbeckmann S."/>
            <person name="Bunk B."/>
            <person name="Jeske O."/>
            <person name="Meyerdierks A."/>
            <person name="Storesund J.E."/>
            <person name="Kallscheuer N."/>
            <person name="Luecker S."/>
            <person name="Lage O.M."/>
            <person name="Pohl T."/>
            <person name="Merkel B.J."/>
            <person name="Hornburger P."/>
            <person name="Mueller R.-W."/>
            <person name="Bruemmer F."/>
            <person name="Labrenz M."/>
            <person name="Spormann A.M."/>
            <person name="Op Den Camp H."/>
            <person name="Overmann J."/>
            <person name="Amann R."/>
            <person name="Jetten M.S.M."/>
            <person name="Mascher T."/>
            <person name="Medema M.H."/>
            <person name="Devos D.P."/>
            <person name="Kaster A.-K."/>
            <person name="Ovreas L."/>
            <person name="Rohde M."/>
            <person name="Galperin M.Y."/>
            <person name="Jogler C."/>
        </authorList>
    </citation>
    <scope>NUCLEOTIDE SEQUENCE [LARGE SCALE GENOMIC DNA]</scope>
    <source>
        <strain evidence="2 3">Pla52n</strain>
    </source>
</reference>
<accession>A0A5C6ATK1</accession>
<feature type="transmembrane region" description="Helical" evidence="1">
    <location>
        <begin position="291"/>
        <end position="315"/>
    </location>
</feature>
<sequence length="344" mass="38215">MGDFGQMTEQISDTSNVHNAWNQPVSEDVIRHELSRSTIPRSLLQRQADLASPAIGMIWLGCIFAVVAVLMPLTIWFVNEFLTEILSGRFEFWFVMAISQAFFLPSLISGSFAVAIPMLVNRSVTLRFLMANIIVAPGLLLCSVCFAVTDGWPPVEFYLVIGGFMATVSIASLCAQFWMRRSLVHKSWTEPSRPLGILSLMELTVLVSLFMVVAMANKDLIPLEGTIVVIGVGSLAWLFAYLCCYAYLSETIRWRFSLLVTGLIAWLLSGTMVSLVSGFEFGTQDLLRNLHWIALVSLVGAASTCVIFSLVFWSLRYNGWRLVRSHQNAPPTVSSPTESKQETP</sequence>
<evidence type="ECO:0000313" key="2">
    <source>
        <dbReference type="EMBL" id="TWU02396.1"/>
    </source>
</evidence>
<dbReference type="Proteomes" id="UP000320176">
    <property type="component" value="Unassembled WGS sequence"/>
</dbReference>
<proteinExistence type="predicted"/>